<protein>
    <recommendedName>
        <fullName evidence="4">Intracellular proteinase inhibitor BsuPI domain-containing protein</fullName>
    </recommendedName>
</protein>
<evidence type="ECO:0008006" key="4">
    <source>
        <dbReference type="Google" id="ProtNLM"/>
    </source>
</evidence>
<evidence type="ECO:0000313" key="3">
    <source>
        <dbReference type="Proteomes" id="UP000315700"/>
    </source>
</evidence>
<feature type="signal peptide" evidence="1">
    <location>
        <begin position="1"/>
        <end position="20"/>
    </location>
</feature>
<dbReference type="InParanoid" id="A0A517SJ26"/>
<accession>A0A517SJ26</accession>
<proteinExistence type="predicted"/>
<dbReference type="AlphaFoldDB" id="A0A517SJ26"/>
<keyword evidence="1" id="KW-0732">Signal</keyword>
<gene>
    <name evidence="2" type="ORF">Pan44_41850</name>
</gene>
<organism evidence="2 3">
    <name type="scientific">Caulifigura coniformis</name>
    <dbReference type="NCBI Taxonomy" id="2527983"/>
    <lineage>
        <taxon>Bacteria</taxon>
        <taxon>Pseudomonadati</taxon>
        <taxon>Planctomycetota</taxon>
        <taxon>Planctomycetia</taxon>
        <taxon>Planctomycetales</taxon>
        <taxon>Planctomycetaceae</taxon>
        <taxon>Caulifigura</taxon>
    </lineage>
</organism>
<name>A0A517SJ26_9PLAN</name>
<dbReference type="OrthoDB" id="272566at2"/>
<evidence type="ECO:0000313" key="2">
    <source>
        <dbReference type="EMBL" id="QDT56134.1"/>
    </source>
</evidence>
<keyword evidence="3" id="KW-1185">Reference proteome</keyword>
<evidence type="ECO:0000256" key="1">
    <source>
        <dbReference type="SAM" id="SignalP"/>
    </source>
</evidence>
<dbReference type="KEGG" id="ccos:Pan44_41850"/>
<dbReference type="Proteomes" id="UP000315700">
    <property type="component" value="Chromosome"/>
</dbReference>
<reference evidence="2 3" key="1">
    <citation type="submission" date="2019-02" db="EMBL/GenBank/DDBJ databases">
        <title>Deep-cultivation of Planctomycetes and their phenomic and genomic characterization uncovers novel biology.</title>
        <authorList>
            <person name="Wiegand S."/>
            <person name="Jogler M."/>
            <person name="Boedeker C."/>
            <person name="Pinto D."/>
            <person name="Vollmers J."/>
            <person name="Rivas-Marin E."/>
            <person name="Kohn T."/>
            <person name="Peeters S.H."/>
            <person name="Heuer A."/>
            <person name="Rast P."/>
            <person name="Oberbeckmann S."/>
            <person name="Bunk B."/>
            <person name="Jeske O."/>
            <person name="Meyerdierks A."/>
            <person name="Storesund J.E."/>
            <person name="Kallscheuer N."/>
            <person name="Luecker S."/>
            <person name="Lage O.M."/>
            <person name="Pohl T."/>
            <person name="Merkel B.J."/>
            <person name="Hornburger P."/>
            <person name="Mueller R.-W."/>
            <person name="Bruemmer F."/>
            <person name="Labrenz M."/>
            <person name="Spormann A.M."/>
            <person name="Op den Camp H."/>
            <person name="Overmann J."/>
            <person name="Amann R."/>
            <person name="Jetten M.S.M."/>
            <person name="Mascher T."/>
            <person name="Medema M.H."/>
            <person name="Devos D.P."/>
            <person name="Kaster A.-K."/>
            <person name="Ovreas L."/>
            <person name="Rohde M."/>
            <person name="Galperin M.Y."/>
            <person name="Jogler C."/>
        </authorList>
    </citation>
    <scope>NUCLEOTIDE SEQUENCE [LARGE SCALE GENOMIC DNA]</scope>
    <source>
        <strain evidence="2 3">Pan44</strain>
    </source>
</reference>
<dbReference type="RefSeq" id="WP_145033088.1">
    <property type="nucleotide sequence ID" value="NZ_CP036271.1"/>
</dbReference>
<feature type="chain" id="PRO_5021859204" description="Intracellular proteinase inhibitor BsuPI domain-containing protein" evidence="1">
    <location>
        <begin position="21"/>
        <end position="294"/>
    </location>
</feature>
<dbReference type="EMBL" id="CP036271">
    <property type="protein sequence ID" value="QDT56134.1"/>
    <property type="molecule type" value="Genomic_DNA"/>
</dbReference>
<sequence precursor="true">MCSRFLLGGLVLCCSIGASASGNELLTKLDRTIVREPKYENRPRYTLLVFGDRAQQLIWMVEDGQILYIDRNANRDLTDDGPIQATNLNKPGLVSSRLRLQYVLTEFGTADSFLHKDFSLHRWNNDAESQDSYGLSLSVDGAVPMYSGWFNAFWAATPKEAPVFHFAAPLTPHLLRSKEFVIGRPLDRLSICFANIGLEKADATRLSIDSLPAGVTFEVDIDWPVAQGSKPLKTRHTIHERCCYWEFYTTTFRAPAEAVPGSATVTVHVPIGFPLPLATNQFQVPVVANATKAD</sequence>